<dbReference type="Proteomes" id="UP000291084">
    <property type="component" value="Chromosome 6"/>
</dbReference>
<sequence>MHCSPCSTPTARRPAKPPPLHRWSGAFLHGFLHVVGLHFLSWIGSVANFAIRDPSKPGNSSCTVPPTHKSSLSLYFQGN</sequence>
<dbReference type="AlphaFoldDB" id="A0A0S3SBK9"/>
<organism evidence="2 3">
    <name type="scientific">Vigna angularis var. angularis</name>
    <dbReference type="NCBI Taxonomy" id="157739"/>
    <lineage>
        <taxon>Eukaryota</taxon>
        <taxon>Viridiplantae</taxon>
        <taxon>Streptophyta</taxon>
        <taxon>Embryophyta</taxon>
        <taxon>Tracheophyta</taxon>
        <taxon>Spermatophyta</taxon>
        <taxon>Magnoliopsida</taxon>
        <taxon>eudicotyledons</taxon>
        <taxon>Gunneridae</taxon>
        <taxon>Pentapetalae</taxon>
        <taxon>rosids</taxon>
        <taxon>fabids</taxon>
        <taxon>Fabales</taxon>
        <taxon>Fabaceae</taxon>
        <taxon>Papilionoideae</taxon>
        <taxon>50 kb inversion clade</taxon>
        <taxon>NPAAA clade</taxon>
        <taxon>indigoferoid/millettioid clade</taxon>
        <taxon>Phaseoleae</taxon>
        <taxon>Vigna</taxon>
    </lineage>
</organism>
<name>A0A0S3SBK9_PHAAN</name>
<evidence type="ECO:0000256" key="1">
    <source>
        <dbReference type="SAM" id="Phobius"/>
    </source>
</evidence>
<feature type="transmembrane region" description="Helical" evidence="1">
    <location>
        <begin position="26"/>
        <end position="51"/>
    </location>
</feature>
<gene>
    <name evidence="2" type="primary">Vigan.06G147200</name>
    <name evidence="2" type="ORF">VIGAN_06147200</name>
</gene>
<keyword evidence="1" id="KW-0472">Membrane</keyword>
<proteinExistence type="predicted"/>
<evidence type="ECO:0000313" key="3">
    <source>
        <dbReference type="Proteomes" id="UP000291084"/>
    </source>
</evidence>
<accession>A0A0S3SBK9</accession>
<evidence type="ECO:0000313" key="2">
    <source>
        <dbReference type="EMBL" id="BAT90260.1"/>
    </source>
</evidence>
<keyword evidence="3" id="KW-1185">Reference proteome</keyword>
<keyword evidence="1" id="KW-1133">Transmembrane helix</keyword>
<dbReference type="EMBL" id="AP015039">
    <property type="protein sequence ID" value="BAT90260.1"/>
    <property type="molecule type" value="Genomic_DNA"/>
</dbReference>
<reference evidence="2 3" key="1">
    <citation type="journal article" date="2015" name="Sci. Rep.">
        <title>The power of single molecule real-time sequencing technology in the de novo assembly of a eukaryotic genome.</title>
        <authorList>
            <person name="Sakai H."/>
            <person name="Naito K."/>
            <person name="Ogiso-Tanaka E."/>
            <person name="Takahashi Y."/>
            <person name="Iseki K."/>
            <person name="Muto C."/>
            <person name="Satou K."/>
            <person name="Teruya K."/>
            <person name="Shiroma A."/>
            <person name="Shimoji M."/>
            <person name="Hirano T."/>
            <person name="Itoh T."/>
            <person name="Kaga A."/>
            <person name="Tomooka N."/>
        </authorList>
    </citation>
    <scope>NUCLEOTIDE SEQUENCE [LARGE SCALE GENOMIC DNA]</scope>
    <source>
        <strain evidence="3">cv. Shumari</strain>
    </source>
</reference>
<protein>
    <submittedName>
        <fullName evidence="2">Uncharacterized protein</fullName>
    </submittedName>
</protein>
<keyword evidence="1" id="KW-0812">Transmembrane</keyword>